<feature type="domain" description="Amine oxidase" evidence="1">
    <location>
        <begin position="13"/>
        <end position="429"/>
    </location>
</feature>
<dbReference type="GO" id="GO:0016491">
    <property type="term" value="F:oxidoreductase activity"/>
    <property type="evidence" value="ECO:0007669"/>
    <property type="project" value="InterPro"/>
</dbReference>
<dbReference type="PANTHER" id="PTHR21197">
    <property type="entry name" value="UDP-GALACTOPYRANOSE MUTASE"/>
    <property type="match status" value="1"/>
</dbReference>
<organism evidence="3 4">
    <name type="scientific">Erythrobacter ramosus</name>
    <dbReference type="NCBI Taxonomy" id="35811"/>
    <lineage>
        <taxon>Bacteria</taxon>
        <taxon>Pseudomonadati</taxon>
        <taxon>Pseudomonadota</taxon>
        <taxon>Alphaproteobacteria</taxon>
        <taxon>Sphingomonadales</taxon>
        <taxon>Erythrobacteraceae</taxon>
        <taxon>Erythrobacter/Porphyrobacter group</taxon>
        <taxon>Erythrobacter</taxon>
    </lineage>
</organism>
<name>A0A6I4UM69_9SPHN</name>
<evidence type="ECO:0000259" key="1">
    <source>
        <dbReference type="Pfam" id="PF01593"/>
    </source>
</evidence>
<evidence type="ECO:0000313" key="3">
    <source>
        <dbReference type="EMBL" id="MXP39962.1"/>
    </source>
</evidence>
<dbReference type="Pfam" id="PF01593">
    <property type="entry name" value="Amino_oxidase"/>
    <property type="match status" value="1"/>
</dbReference>
<dbReference type="RefSeq" id="WP_160762115.1">
    <property type="nucleotide sequence ID" value="NZ_BAAADZ010000003.1"/>
</dbReference>
<gene>
    <name evidence="2" type="ORF">FHS52_003201</name>
    <name evidence="3" type="ORF">GRI59_15245</name>
</gene>
<dbReference type="InterPro" id="IPR036188">
    <property type="entry name" value="FAD/NAD-bd_sf"/>
</dbReference>
<evidence type="ECO:0000313" key="5">
    <source>
        <dbReference type="Proteomes" id="UP000548685"/>
    </source>
</evidence>
<evidence type="ECO:0000313" key="4">
    <source>
        <dbReference type="Proteomes" id="UP000430021"/>
    </source>
</evidence>
<reference evidence="2 5" key="2">
    <citation type="submission" date="2020-08" db="EMBL/GenBank/DDBJ databases">
        <title>Genomic Encyclopedia of Type Strains, Phase IV (KMG-IV): sequencing the most valuable type-strain genomes for metagenomic binning, comparative biology and taxonomic classification.</title>
        <authorList>
            <person name="Goeker M."/>
        </authorList>
    </citation>
    <scope>NUCLEOTIDE SEQUENCE [LARGE SCALE GENOMIC DNA]</scope>
    <source>
        <strain evidence="2 5">DSM 8510</strain>
    </source>
</reference>
<sequence>MEHNRVVIIGGGISGLACAHYLGADVALFEKDKALGGCLRTDKKDGYLIDRTGHLLHFRHPVVQKLMFDDLGIEWLEFDRKAEVQLLSRRIPYPIQYNLHALPETERRRCLEDFLARGEADVDAAVDFEHWSSNSYGNRLHELFFEPYNRKLWQTDLDTITCDWVQRFVPLPDEKLIIDGARSSHERQDFGYNARFSYPHDGGSGAIIEALARRIASPIHLEAELVAIDLEQKVCEFANGRTVSYDFLVNTMPVTRLLALAKVFDSDLLAASRQFRHNSIFYFAFGFQTQGDIPDLHWLYVPEEKYCFYRAGLLSNYSPAIAPAGSALVCAEIGCPGDSAASMDPHLLRNRALEELTEVGIVQPDWKLEMEHAGSIDCAYVIFDQHRQKYLPLILDYLRKADVLSMGRYGAWDYGSMGDAVLEAYETATLLRETYC</sequence>
<protein>
    <submittedName>
        <fullName evidence="3">NAD(P)-binding protein</fullName>
    </submittedName>
    <submittedName>
        <fullName evidence="2">Protoporphyrinogen oxidase</fullName>
    </submittedName>
</protein>
<dbReference type="Proteomes" id="UP000430021">
    <property type="component" value="Unassembled WGS sequence"/>
</dbReference>
<comment type="caution">
    <text evidence="3">The sequence shown here is derived from an EMBL/GenBank/DDBJ whole genome shotgun (WGS) entry which is preliminary data.</text>
</comment>
<evidence type="ECO:0000313" key="2">
    <source>
        <dbReference type="EMBL" id="MBB3777204.1"/>
    </source>
</evidence>
<proteinExistence type="predicted"/>
<keyword evidence="5" id="KW-1185">Reference proteome</keyword>
<dbReference type="EMBL" id="JACICE010000006">
    <property type="protein sequence ID" value="MBB3777204.1"/>
    <property type="molecule type" value="Genomic_DNA"/>
</dbReference>
<dbReference type="SUPFAM" id="SSF51905">
    <property type="entry name" value="FAD/NAD(P)-binding domain"/>
    <property type="match status" value="1"/>
</dbReference>
<dbReference type="GO" id="GO:0050660">
    <property type="term" value="F:flavin adenine dinucleotide binding"/>
    <property type="evidence" value="ECO:0007669"/>
    <property type="project" value="TreeGrafter"/>
</dbReference>
<dbReference type="AlphaFoldDB" id="A0A6I4UM69"/>
<dbReference type="InterPro" id="IPR002937">
    <property type="entry name" value="Amino_oxidase"/>
</dbReference>
<dbReference type="GO" id="GO:0005829">
    <property type="term" value="C:cytosol"/>
    <property type="evidence" value="ECO:0007669"/>
    <property type="project" value="TreeGrafter"/>
</dbReference>
<dbReference type="OrthoDB" id="9769600at2"/>
<reference evidence="3 4" key="1">
    <citation type="submission" date="2019-12" db="EMBL/GenBank/DDBJ databases">
        <title>Genomic-based taxomic classification of the family Erythrobacteraceae.</title>
        <authorList>
            <person name="Xu L."/>
        </authorList>
    </citation>
    <scope>NUCLEOTIDE SEQUENCE [LARGE SCALE GENOMIC DNA]</scope>
    <source>
        <strain evidence="3 4">JCM 10282</strain>
    </source>
</reference>
<accession>A0A6I4UM69</accession>
<dbReference type="Gene3D" id="3.50.50.60">
    <property type="entry name" value="FAD/NAD(P)-binding domain"/>
    <property type="match status" value="1"/>
</dbReference>
<dbReference type="PANTHER" id="PTHR21197:SF0">
    <property type="entry name" value="UDP-GALACTOPYRANOSE MUTASE"/>
    <property type="match status" value="1"/>
</dbReference>
<dbReference type="EMBL" id="WTYB01000006">
    <property type="protein sequence ID" value="MXP39962.1"/>
    <property type="molecule type" value="Genomic_DNA"/>
</dbReference>
<dbReference type="Proteomes" id="UP000548685">
    <property type="component" value="Unassembled WGS sequence"/>
</dbReference>
<dbReference type="PROSITE" id="PS51257">
    <property type="entry name" value="PROKAR_LIPOPROTEIN"/>
    <property type="match status" value="1"/>
</dbReference>
<dbReference type="GO" id="GO:0008767">
    <property type="term" value="F:UDP-galactopyranose mutase activity"/>
    <property type="evidence" value="ECO:0007669"/>
    <property type="project" value="TreeGrafter"/>
</dbReference>